<comment type="caution">
    <text evidence="4">The sequence shown here is derived from an EMBL/GenBank/DDBJ whole genome shotgun (WGS) entry which is preliminary data.</text>
</comment>
<evidence type="ECO:0000259" key="3">
    <source>
        <dbReference type="PROSITE" id="PS50405"/>
    </source>
</evidence>
<dbReference type="RefSeq" id="WP_136358781.1">
    <property type="nucleotide sequence ID" value="NZ_SSNY01000009.1"/>
</dbReference>
<dbReference type="EMBL" id="SSNY01000009">
    <property type="protein sequence ID" value="THF55993.1"/>
    <property type="molecule type" value="Genomic_DNA"/>
</dbReference>
<dbReference type="PANTHER" id="PTHR44051:SF8">
    <property type="entry name" value="GLUTATHIONE S-TRANSFERASE GSTA"/>
    <property type="match status" value="1"/>
</dbReference>
<feature type="domain" description="GST C-terminal" evidence="3">
    <location>
        <begin position="85"/>
        <end position="214"/>
    </location>
</feature>
<dbReference type="SFLD" id="SFLDG01150">
    <property type="entry name" value="Main.1:_Beta-like"/>
    <property type="match status" value="1"/>
</dbReference>
<dbReference type="InterPro" id="IPR040079">
    <property type="entry name" value="Glutathione_S-Trfase"/>
</dbReference>
<dbReference type="InterPro" id="IPR004046">
    <property type="entry name" value="GST_C"/>
</dbReference>
<evidence type="ECO:0000259" key="2">
    <source>
        <dbReference type="PROSITE" id="PS50404"/>
    </source>
</evidence>
<dbReference type="Pfam" id="PF02798">
    <property type="entry name" value="GST_N"/>
    <property type="match status" value="1"/>
</dbReference>
<organism evidence="4 5">
    <name type="scientific">Ollibium composti</name>
    <dbReference type="NCBI Taxonomy" id="2675109"/>
    <lineage>
        <taxon>Bacteria</taxon>
        <taxon>Pseudomonadati</taxon>
        <taxon>Pseudomonadota</taxon>
        <taxon>Alphaproteobacteria</taxon>
        <taxon>Hyphomicrobiales</taxon>
        <taxon>Phyllobacteriaceae</taxon>
        <taxon>Ollibium</taxon>
    </lineage>
</organism>
<dbReference type="PROSITE" id="PS50404">
    <property type="entry name" value="GST_NTER"/>
    <property type="match status" value="1"/>
</dbReference>
<dbReference type="InterPro" id="IPR036282">
    <property type="entry name" value="Glutathione-S-Trfase_C_sf"/>
</dbReference>
<dbReference type="SFLD" id="SFLDG00358">
    <property type="entry name" value="Main_(cytGST)"/>
    <property type="match status" value="1"/>
</dbReference>
<evidence type="ECO:0000256" key="1">
    <source>
        <dbReference type="RuleBase" id="RU003494"/>
    </source>
</evidence>
<protein>
    <submittedName>
        <fullName evidence="4">Glutathione S-transferase family protein</fullName>
    </submittedName>
</protein>
<dbReference type="SUPFAM" id="SSF52833">
    <property type="entry name" value="Thioredoxin-like"/>
    <property type="match status" value="1"/>
</dbReference>
<dbReference type="PROSITE" id="PS50405">
    <property type="entry name" value="GST_CTER"/>
    <property type="match status" value="1"/>
</dbReference>
<comment type="similarity">
    <text evidence="1">Belongs to the GST superfamily.</text>
</comment>
<dbReference type="PANTHER" id="PTHR44051">
    <property type="entry name" value="GLUTATHIONE S-TRANSFERASE-RELATED"/>
    <property type="match status" value="1"/>
</dbReference>
<dbReference type="InterPro" id="IPR036249">
    <property type="entry name" value="Thioredoxin-like_sf"/>
</dbReference>
<reference evidence="4 5" key="1">
    <citation type="submission" date="2019-04" db="EMBL/GenBank/DDBJ databases">
        <title>Mesorhizobium composti sp. nov., isolated from compost.</title>
        <authorList>
            <person name="Lin S.-Y."/>
            <person name="Hameed A."/>
            <person name="Hsieh Y.-T."/>
            <person name="Young C.-C."/>
        </authorList>
    </citation>
    <scope>NUCLEOTIDE SEQUENCE [LARGE SCALE GENOMIC DNA]</scope>
    <source>
        <strain evidence="4 5">CC-YTH430</strain>
    </source>
</reference>
<accession>A0ABY2Q447</accession>
<sequence>MQLYTLPGSPNSRKAVAVIRHLGLTVDIRALDFARWETRAPAFLALNRNGMVPVLVDGDFVLWESNAICAYLADKAGDASLYPRELKIRADVNRWLYWEQAHFNRAFGTLIFESIIKPKFGMGHPSQGLVDFCLEETGVRARVLDAHLAGRDTLVGDAVTIADYAMVCLESYRGATAFDWTPFANVNRYFDAIRNTDAWVKAAPPETAVAVPDLIPA</sequence>
<evidence type="ECO:0000313" key="4">
    <source>
        <dbReference type="EMBL" id="THF55993.1"/>
    </source>
</evidence>
<evidence type="ECO:0000313" key="5">
    <source>
        <dbReference type="Proteomes" id="UP000306441"/>
    </source>
</evidence>
<dbReference type="CDD" id="cd00570">
    <property type="entry name" value="GST_N_family"/>
    <property type="match status" value="1"/>
</dbReference>
<proteinExistence type="inferred from homology"/>
<gene>
    <name evidence="4" type="ORF">E6C48_15430</name>
</gene>
<dbReference type="SUPFAM" id="SSF47616">
    <property type="entry name" value="GST C-terminal domain-like"/>
    <property type="match status" value="1"/>
</dbReference>
<dbReference type="InterPro" id="IPR004045">
    <property type="entry name" value="Glutathione_S-Trfase_N"/>
</dbReference>
<dbReference type="Pfam" id="PF00043">
    <property type="entry name" value="GST_C"/>
    <property type="match status" value="1"/>
</dbReference>
<feature type="domain" description="GST N-terminal" evidence="2">
    <location>
        <begin position="1"/>
        <end position="80"/>
    </location>
</feature>
<dbReference type="Gene3D" id="1.20.1050.10">
    <property type="match status" value="1"/>
</dbReference>
<dbReference type="Proteomes" id="UP000306441">
    <property type="component" value="Unassembled WGS sequence"/>
</dbReference>
<name>A0ABY2Q447_9HYPH</name>
<keyword evidence="5" id="KW-1185">Reference proteome</keyword>
<dbReference type="SFLD" id="SFLDS00019">
    <property type="entry name" value="Glutathione_Transferase_(cytos"/>
    <property type="match status" value="1"/>
</dbReference>
<dbReference type="InterPro" id="IPR010987">
    <property type="entry name" value="Glutathione-S-Trfase_C-like"/>
</dbReference>
<dbReference type="Gene3D" id="3.40.30.10">
    <property type="entry name" value="Glutaredoxin"/>
    <property type="match status" value="1"/>
</dbReference>